<evidence type="ECO:0000259" key="1">
    <source>
        <dbReference type="PROSITE" id="PS50011"/>
    </source>
</evidence>
<comment type="caution">
    <text evidence="2">The sequence shown here is derived from an EMBL/GenBank/DDBJ whole genome shotgun (WGS) entry which is preliminary data.</text>
</comment>
<dbReference type="EMBL" id="CAJJDO010000074">
    <property type="protein sequence ID" value="CAD8180310.1"/>
    <property type="molecule type" value="Genomic_DNA"/>
</dbReference>
<dbReference type="InterPro" id="IPR000719">
    <property type="entry name" value="Prot_kinase_dom"/>
</dbReference>
<dbReference type="PROSITE" id="PS50011">
    <property type="entry name" value="PROTEIN_KINASE_DOM"/>
    <property type="match status" value="1"/>
</dbReference>
<dbReference type="GO" id="GO:0004672">
    <property type="term" value="F:protein kinase activity"/>
    <property type="evidence" value="ECO:0007669"/>
    <property type="project" value="InterPro"/>
</dbReference>
<sequence length="163" mass="19793">MKQKYLNALIIQEHFKGNFVYYICVLLEYISYETFLKIIDLSHYFKNRLFLTFLIKILRTIHTAGIINCEIKPGNILIVADYELNLRDFEFVSVTKQIQDFLEELENNAAEELYINEKINFFQYDILALRVRLFLIAMRFHQFQTNDFNLKDQWWILIYNQKI</sequence>
<organism evidence="2 3">
    <name type="scientific">Paramecium pentaurelia</name>
    <dbReference type="NCBI Taxonomy" id="43138"/>
    <lineage>
        <taxon>Eukaryota</taxon>
        <taxon>Sar</taxon>
        <taxon>Alveolata</taxon>
        <taxon>Ciliophora</taxon>
        <taxon>Intramacronucleata</taxon>
        <taxon>Oligohymenophorea</taxon>
        <taxon>Peniculida</taxon>
        <taxon>Parameciidae</taxon>
        <taxon>Paramecium</taxon>
    </lineage>
</organism>
<accession>A0A8S1VSS9</accession>
<name>A0A8S1VSS9_9CILI</name>
<gene>
    <name evidence="2" type="ORF">PPENT_87.1.T0740042</name>
</gene>
<dbReference type="Proteomes" id="UP000689195">
    <property type="component" value="Unassembled WGS sequence"/>
</dbReference>
<evidence type="ECO:0000313" key="3">
    <source>
        <dbReference type="Proteomes" id="UP000689195"/>
    </source>
</evidence>
<dbReference type="GO" id="GO:0005524">
    <property type="term" value="F:ATP binding"/>
    <property type="evidence" value="ECO:0007669"/>
    <property type="project" value="InterPro"/>
</dbReference>
<proteinExistence type="predicted"/>
<protein>
    <recommendedName>
        <fullName evidence="1">Protein kinase domain-containing protein</fullName>
    </recommendedName>
</protein>
<feature type="domain" description="Protein kinase" evidence="1">
    <location>
        <begin position="1"/>
        <end position="163"/>
    </location>
</feature>
<evidence type="ECO:0000313" key="2">
    <source>
        <dbReference type="EMBL" id="CAD8180310.1"/>
    </source>
</evidence>
<keyword evidence="3" id="KW-1185">Reference proteome</keyword>
<dbReference type="AlphaFoldDB" id="A0A8S1VSS9"/>
<reference evidence="2" key="1">
    <citation type="submission" date="2021-01" db="EMBL/GenBank/DDBJ databases">
        <authorList>
            <consortium name="Genoscope - CEA"/>
            <person name="William W."/>
        </authorList>
    </citation>
    <scope>NUCLEOTIDE SEQUENCE</scope>
</reference>